<comment type="pathway">
    <text evidence="1">Siderophore biosynthesis.</text>
</comment>
<evidence type="ECO:0000259" key="4">
    <source>
        <dbReference type="Pfam" id="PF06276"/>
    </source>
</evidence>
<dbReference type="PANTHER" id="PTHR34384">
    <property type="entry name" value="L-2,3-DIAMINOPROPANOATE--CITRATE LIGASE"/>
    <property type="match status" value="1"/>
</dbReference>
<comment type="similarity">
    <text evidence="2">Belongs to the IucA/IucC family.</text>
</comment>
<sequence>MRDRLTISDLSTTRIAPEANRGAAARPTFSYRQTYHDRIARKILAEFSHERALSPVETSPGAYVVTSADGRTEYRFRAEVLSLENWAIDQSSLRRVRDGEELPIDAVALVIDLAPMLGIGPHALPEYLEEFVNTLALSTDRPDERRIAASDLAHADFQTIEKTMTEGHPCIVANAGRLGFSASDVERYAPETGNPFRLIWVAARREDCDVATVGGLDYQSMLVDELGADTLAGFDAVLRESGCDPEDYHYLPAHPWQWDEKIRKLYSADIAAGRIIRVGSSPDLYQAQQSIRTMFNATTPARHYVKTALSIVNMGFTRGMSADYMRTTPLINDWVRTLVADDPYLAAIGFEMIYEVAAIGYRSPTFNAITQPGSEFRKILSALWRQSPVPLLSGDEHLATMASLLHVDHRGDPLVGAFIERSGIPAAEWIRRYLRTYLHPVAYLLYRYQLKFSPHGENLILILDDGLPVRAILKDIGEEVSVFGNPEGFPENCSRVLTTEPDEIRNLGVLSDIFDDFLRPLAAVLHTHGLVSDGRFWDLVAESLHEFVDTHPDLADAFARWDLFAPEFAAVHMNGLQLRNNKRMVDIEDSYASLIDAEHMLTNPVAGRTGR</sequence>
<dbReference type="PANTHER" id="PTHR34384:SF6">
    <property type="entry name" value="STAPHYLOFERRIN B SYNTHASE"/>
    <property type="match status" value="1"/>
</dbReference>
<evidence type="ECO:0000256" key="1">
    <source>
        <dbReference type="ARBA" id="ARBA00004924"/>
    </source>
</evidence>
<dbReference type="GO" id="GO:0016881">
    <property type="term" value="F:acid-amino acid ligase activity"/>
    <property type="evidence" value="ECO:0007669"/>
    <property type="project" value="UniProtKB-ARBA"/>
</dbReference>
<keyword evidence="5" id="KW-0436">Ligase</keyword>
<reference evidence="5 6" key="1">
    <citation type="submission" date="2019-02" db="EMBL/GenBank/DDBJ databases">
        <authorList>
            <consortium name="Pathogen Informatics"/>
        </authorList>
    </citation>
    <scope>NUCLEOTIDE SEQUENCE [LARGE SCALE GENOMIC DNA]</scope>
    <source>
        <strain evidence="5 6">3012STDY6756503</strain>
    </source>
</reference>
<dbReference type="EMBL" id="CAACYD010000007">
    <property type="protein sequence ID" value="VFA89442.1"/>
    <property type="molecule type" value="Genomic_DNA"/>
</dbReference>
<gene>
    <name evidence="5" type="primary">iucC</name>
    <name evidence="5" type="ORF">NCTC8139_03008</name>
</gene>
<feature type="domain" description="Aerobactin siderophore biosynthesis IucA/IucC-like C-terminal" evidence="4">
    <location>
        <begin position="428"/>
        <end position="584"/>
    </location>
</feature>
<organism evidence="5 6">
    <name type="scientific">Gordonia paraffinivorans</name>
    <dbReference type="NCBI Taxonomy" id="175628"/>
    <lineage>
        <taxon>Bacteria</taxon>
        <taxon>Bacillati</taxon>
        <taxon>Actinomycetota</taxon>
        <taxon>Actinomycetes</taxon>
        <taxon>Mycobacteriales</taxon>
        <taxon>Gordoniaceae</taxon>
        <taxon>Gordonia</taxon>
    </lineage>
</organism>
<evidence type="ECO:0000256" key="2">
    <source>
        <dbReference type="ARBA" id="ARBA00007832"/>
    </source>
</evidence>
<dbReference type="Gene3D" id="6.10.250.3370">
    <property type="match status" value="1"/>
</dbReference>
<evidence type="ECO:0000313" key="6">
    <source>
        <dbReference type="Proteomes" id="UP000360750"/>
    </source>
</evidence>
<protein>
    <submittedName>
        <fullName evidence="5">Aerobactin synthase IucC</fullName>
        <ecNumber evidence="5">6.3.2.-</ecNumber>
    </submittedName>
</protein>
<dbReference type="Proteomes" id="UP000360750">
    <property type="component" value="Unassembled WGS sequence"/>
</dbReference>
<dbReference type="Gene3D" id="3.30.310.280">
    <property type="match status" value="1"/>
</dbReference>
<proteinExistence type="inferred from homology"/>
<feature type="domain" description="Aerobactin siderophore biosynthesis IucA/IucC N-terminal" evidence="3">
    <location>
        <begin position="156"/>
        <end position="406"/>
    </location>
</feature>
<dbReference type="InterPro" id="IPR022770">
    <property type="entry name" value="IucA/IucC-like_C"/>
</dbReference>
<accession>A0ABD7V596</accession>
<dbReference type="Pfam" id="PF06276">
    <property type="entry name" value="FhuF"/>
    <property type="match status" value="1"/>
</dbReference>
<evidence type="ECO:0000313" key="5">
    <source>
        <dbReference type="EMBL" id="VFA89442.1"/>
    </source>
</evidence>
<name>A0ABD7V596_9ACTN</name>
<dbReference type="EC" id="6.3.2.-" evidence="5"/>
<dbReference type="InterPro" id="IPR007310">
    <property type="entry name" value="Aerobactin_biosyn_IucA/IucC_N"/>
</dbReference>
<comment type="caution">
    <text evidence="5">The sequence shown here is derived from an EMBL/GenBank/DDBJ whole genome shotgun (WGS) entry which is preliminary data.</text>
</comment>
<evidence type="ECO:0000259" key="3">
    <source>
        <dbReference type="Pfam" id="PF04183"/>
    </source>
</evidence>
<dbReference type="Gene3D" id="1.10.510.40">
    <property type="match status" value="1"/>
</dbReference>
<dbReference type="Pfam" id="PF04183">
    <property type="entry name" value="IucA_IucC"/>
    <property type="match status" value="1"/>
</dbReference>
<dbReference type="InterPro" id="IPR037455">
    <property type="entry name" value="LucA/IucC-like"/>
</dbReference>
<dbReference type="AlphaFoldDB" id="A0ABD7V596"/>